<dbReference type="Proteomes" id="UP000887013">
    <property type="component" value="Unassembled WGS sequence"/>
</dbReference>
<protein>
    <submittedName>
        <fullName evidence="2">Uncharacterized protein</fullName>
    </submittedName>
</protein>
<evidence type="ECO:0000313" key="3">
    <source>
        <dbReference type="Proteomes" id="UP000887013"/>
    </source>
</evidence>
<evidence type="ECO:0000313" key="2">
    <source>
        <dbReference type="EMBL" id="GFU27946.1"/>
    </source>
</evidence>
<dbReference type="AlphaFoldDB" id="A0A8X6QN80"/>
<dbReference type="EMBL" id="BMAW01082207">
    <property type="protein sequence ID" value="GFU27946.1"/>
    <property type="molecule type" value="Genomic_DNA"/>
</dbReference>
<reference evidence="2" key="1">
    <citation type="submission" date="2020-08" db="EMBL/GenBank/DDBJ databases">
        <title>Multicomponent nature underlies the extraordinary mechanical properties of spider dragline silk.</title>
        <authorList>
            <person name="Kono N."/>
            <person name="Nakamura H."/>
            <person name="Mori M."/>
            <person name="Yoshida Y."/>
            <person name="Ohtoshi R."/>
            <person name="Malay A.D."/>
            <person name="Moran D.A.P."/>
            <person name="Tomita M."/>
            <person name="Numata K."/>
            <person name="Arakawa K."/>
        </authorList>
    </citation>
    <scope>NUCLEOTIDE SEQUENCE</scope>
</reference>
<gene>
    <name evidence="1" type="ORF">NPIL_110831</name>
    <name evidence="2" type="ORF">NPIL_528781</name>
</gene>
<comment type="caution">
    <text evidence="2">The sequence shown here is derived from an EMBL/GenBank/DDBJ whole genome shotgun (WGS) entry which is preliminary data.</text>
</comment>
<proteinExistence type="predicted"/>
<keyword evidence="3" id="KW-1185">Reference proteome</keyword>
<sequence>MGKKTMETGLFTSKCGRGRKLKEIAITNVESSGTPEVGPSVRVVFHLTFLADEKLKACLECLAQKEDLCSLAAMTEKMSVQGSILNVWILRNVFMKNQTLRNLEEVSASIYPFARSLPSSVVVRLLLLDELRTKQCGKEQLKLRNIGHGEDM</sequence>
<evidence type="ECO:0000313" key="1">
    <source>
        <dbReference type="EMBL" id="GFS71084.1"/>
    </source>
</evidence>
<name>A0A8X6QN80_NEPPI</name>
<accession>A0A8X6QN80</accession>
<dbReference type="EMBL" id="BMAW01049547">
    <property type="protein sequence ID" value="GFS71084.1"/>
    <property type="molecule type" value="Genomic_DNA"/>
</dbReference>
<organism evidence="2 3">
    <name type="scientific">Nephila pilipes</name>
    <name type="common">Giant wood spider</name>
    <name type="synonym">Nephila maculata</name>
    <dbReference type="NCBI Taxonomy" id="299642"/>
    <lineage>
        <taxon>Eukaryota</taxon>
        <taxon>Metazoa</taxon>
        <taxon>Ecdysozoa</taxon>
        <taxon>Arthropoda</taxon>
        <taxon>Chelicerata</taxon>
        <taxon>Arachnida</taxon>
        <taxon>Araneae</taxon>
        <taxon>Araneomorphae</taxon>
        <taxon>Entelegynae</taxon>
        <taxon>Araneoidea</taxon>
        <taxon>Nephilidae</taxon>
        <taxon>Nephila</taxon>
    </lineage>
</organism>